<name>A0A255Z503_9PROT</name>
<sequence length="60" mass="6845">MTQPAEKLKDMERDEAARRRQEKLEALRSDIQAGRDSGSVGHIPLDEMLAKARRRLNGEL</sequence>
<dbReference type="RefSeq" id="WP_094454234.1">
    <property type="nucleotide sequence ID" value="NZ_NOXU01000022.1"/>
</dbReference>
<evidence type="ECO:0000313" key="3">
    <source>
        <dbReference type="Proteomes" id="UP000216998"/>
    </source>
</evidence>
<gene>
    <name evidence="2" type="ORF">CHU95_04805</name>
</gene>
<evidence type="ECO:0000313" key="2">
    <source>
        <dbReference type="EMBL" id="OYQ36536.1"/>
    </source>
</evidence>
<dbReference type="AlphaFoldDB" id="A0A255Z503"/>
<comment type="caution">
    <text evidence="2">The sequence shown here is derived from an EMBL/GenBank/DDBJ whole genome shotgun (WGS) entry which is preliminary data.</text>
</comment>
<feature type="region of interest" description="Disordered" evidence="1">
    <location>
        <begin position="1"/>
        <end position="42"/>
    </location>
</feature>
<dbReference type="OrthoDB" id="9815501at2"/>
<accession>A0A255Z503</accession>
<reference evidence="2 3" key="1">
    <citation type="submission" date="2017-07" db="EMBL/GenBank/DDBJ databases">
        <title>Niveispirillum cyanobacteriorum sp. nov., isolated from cyanobacterial aggregates in a eutrophic lake.</title>
        <authorList>
            <person name="Cai H."/>
        </authorList>
    </citation>
    <scope>NUCLEOTIDE SEQUENCE [LARGE SCALE GENOMIC DNA]</scope>
    <source>
        <strain evidence="3">TH1-14</strain>
    </source>
</reference>
<feature type="compositionally biased region" description="Basic and acidic residues" evidence="1">
    <location>
        <begin position="1"/>
        <end position="28"/>
    </location>
</feature>
<evidence type="ECO:0000256" key="1">
    <source>
        <dbReference type="SAM" id="MobiDB-lite"/>
    </source>
</evidence>
<protein>
    <recommendedName>
        <fullName evidence="4">Type II toxin-antitoxin system ParD family antitoxin</fullName>
    </recommendedName>
</protein>
<keyword evidence="3" id="KW-1185">Reference proteome</keyword>
<organism evidence="2 3">
    <name type="scientific">Niveispirillum lacus</name>
    <dbReference type="NCBI Taxonomy" id="1981099"/>
    <lineage>
        <taxon>Bacteria</taxon>
        <taxon>Pseudomonadati</taxon>
        <taxon>Pseudomonadota</taxon>
        <taxon>Alphaproteobacteria</taxon>
        <taxon>Rhodospirillales</taxon>
        <taxon>Azospirillaceae</taxon>
        <taxon>Niveispirillum</taxon>
    </lineage>
</organism>
<dbReference type="Proteomes" id="UP000216998">
    <property type="component" value="Unassembled WGS sequence"/>
</dbReference>
<dbReference type="EMBL" id="NOXU01000022">
    <property type="protein sequence ID" value="OYQ36536.1"/>
    <property type="molecule type" value="Genomic_DNA"/>
</dbReference>
<proteinExistence type="predicted"/>
<evidence type="ECO:0008006" key="4">
    <source>
        <dbReference type="Google" id="ProtNLM"/>
    </source>
</evidence>